<keyword evidence="3" id="KW-0472">Membrane</keyword>
<feature type="compositionally biased region" description="Basic residues" evidence="2">
    <location>
        <begin position="247"/>
        <end position="256"/>
    </location>
</feature>
<keyword evidence="3" id="KW-1133">Transmembrane helix</keyword>
<feature type="compositionally biased region" description="Basic and acidic residues" evidence="2">
    <location>
        <begin position="226"/>
        <end position="239"/>
    </location>
</feature>
<protein>
    <submittedName>
        <fullName evidence="4">Uncharacterized protein</fullName>
    </submittedName>
</protein>
<sequence>MARLLVSIPMQTAALSAFSQPRFPPPASNFVDGEAERLCLNRRIRDCSVVARAGPSTSSYLLAFAIPATLIAATVFTSAKIADKLDDDFLEDIALNQAMKAAEDGENAEGGSSLDDLIKEPVLQRTRKRPKREQIVLMNFEKKLCKIFALFLSNRRRRLCEIGIASRSHSLESDVIDFQANCSNDRRYKVQNHGGSKSRVNRMDKKKNRADPLAAGRQKLQQFRQKKADKSTDHKKDPKGSTSQGKSSKKSGKKHEPKPDTGGVSDEAEAPSDVAVGGASSHVNIGEEAVDPPPTSVNAAANMVESPDVASLTKDLDEALRVQKLVREERDLYMEKQQSLIAENEALDKKIIELQEFLKQEEQKSASAREKLNVAVRKGKALVQQRDSLKQTIEEMNAEHGRLKSEVIKRDEMLLENEKKFRELESYTVRVEVLESECQLLRNHLQETENILQERSDTLSMTLNALNHINIGDEGDRYDPVLKLQRISQLFQNMSTAVSSAEQESIKSRRAAELLLAEVNEVQERNDSMQEELSKCTYEIEQLSREKDAAEAATVEAISRFENLSMVNIEEKKKLCDQVLSVGTNVNSLRKIVAGTNSCLADIFTMNEEFLHHLKANMESCAKQTGTNLSGWPQGSKGNFVDKEIFSRLSAALSNVNLHENSNAGNITEICGSLSRNLDQFVADVSHLEENVSKHLASWQEQVNTVSTSIDTFFKSIGTGTDSEIAALGEKVSLLHGACSSVLAEIESRKAELVGNDNFNMSLHQVEEDFSSMESVRAMVSRVSSAVKELVVANAETVERNEKEMKVIIANLQRELHEKDIQNDRMCNELVGQVKEAQAGAKIFAEDLQSASARMHDMQDQLSILVRERDSLKERVKELQEGQASQSELQEKVTSLSNLLAAKDQEIEALMQALDEEESQMEDLKHRVTELEQEVQQKNLDLQKAEASRGKISKKLSITVDKFDELHQLSENLLTEIEKLQQQVQDRDTEVSFLRQEVTRCTNEALVASQKDTKRDSEEIEAVLSWFNTIASLIGLEDSASTDAQSHVNLYMEPLEKRIASMLSEMEELRLVGQSKDSLLEAERSRVAELRQKEAALERILHEKESQPNMSTSEIVEVEPLINKRTTSGASIPSQVRSLRKGNNDQVAISIDADQPDESLSLEDDDDKAHGFRSLTTSRVVPRFTRPVTNMIDGLWVSCDRTLMRQPALRLGIMIYWAILHALLASFVV</sequence>
<proteinExistence type="predicted"/>
<gene>
    <name evidence="4" type="ORF">BRAA01T00625Z</name>
</gene>
<evidence type="ECO:0000256" key="3">
    <source>
        <dbReference type="SAM" id="Phobius"/>
    </source>
</evidence>
<feature type="region of interest" description="Disordered" evidence="2">
    <location>
        <begin position="188"/>
        <end position="279"/>
    </location>
</feature>
<dbReference type="PANTHER" id="PTHR43939:SF50">
    <property type="entry name" value="NUCLEOPORIN"/>
    <property type="match status" value="1"/>
</dbReference>
<evidence type="ECO:0000256" key="1">
    <source>
        <dbReference type="SAM" id="Coils"/>
    </source>
</evidence>
<name>A0A3P5ZID8_BRACM</name>
<accession>A0A3P5ZID8</accession>
<keyword evidence="3" id="KW-0812">Transmembrane</keyword>
<feature type="transmembrane region" description="Helical" evidence="3">
    <location>
        <begin position="1208"/>
        <end position="1228"/>
    </location>
</feature>
<evidence type="ECO:0000256" key="2">
    <source>
        <dbReference type="SAM" id="MobiDB-lite"/>
    </source>
</evidence>
<dbReference type="PANTHER" id="PTHR43939">
    <property type="entry name" value="COILED-COIL DOMAIN-CONTAINING PROTEIN 158"/>
    <property type="match status" value="1"/>
</dbReference>
<feature type="coiled-coil region" evidence="1">
    <location>
        <begin position="1080"/>
        <end position="1107"/>
    </location>
</feature>
<organism evidence="4">
    <name type="scientific">Brassica campestris</name>
    <name type="common">Field mustard</name>
    <dbReference type="NCBI Taxonomy" id="3711"/>
    <lineage>
        <taxon>Eukaryota</taxon>
        <taxon>Viridiplantae</taxon>
        <taxon>Streptophyta</taxon>
        <taxon>Embryophyta</taxon>
        <taxon>Tracheophyta</taxon>
        <taxon>Spermatophyta</taxon>
        <taxon>Magnoliopsida</taxon>
        <taxon>eudicotyledons</taxon>
        <taxon>Gunneridae</taxon>
        <taxon>Pentapetalae</taxon>
        <taxon>rosids</taxon>
        <taxon>malvids</taxon>
        <taxon>Brassicales</taxon>
        <taxon>Brassicaceae</taxon>
        <taxon>Brassiceae</taxon>
        <taxon>Brassica</taxon>
    </lineage>
</organism>
<evidence type="ECO:0000313" key="4">
    <source>
        <dbReference type="EMBL" id="VDC74123.1"/>
    </source>
</evidence>
<feature type="coiled-coil region" evidence="1">
    <location>
        <begin position="512"/>
        <end position="560"/>
    </location>
</feature>
<dbReference type="SUPFAM" id="SSF57997">
    <property type="entry name" value="Tropomyosin"/>
    <property type="match status" value="1"/>
</dbReference>
<reference evidence="4" key="1">
    <citation type="submission" date="2018-11" db="EMBL/GenBank/DDBJ databases">
        <authorList>
            <consortium name="Genoscope - CEA"/>
            <person name="William W."/>
        </authorList>
    </citation>
    <scope>NUCLEOTIDE SEQUENCE</scope>
</reference>
<feature type="coiled-coil region" evidence="1">
    <location>
        <begin position="344"/>
        <end position="451"/>
    </location>
</feature>
<dbReference type="EMBL" id="LR031571">
    <property type="protein sequence ID" value="VDC74123.1"/>
    <property type="molecule type" value="Genomic_DNA"/>
</dbReference>
<dbReference type="AlphaFoldDB" id="A0A3P5ZID8"/>
<feature type="coiled-coil region" evidence="1">
    <location>
        <begin position="795"/>
        <end position="997"/>
    </location>
</feature>
<keyword evidence="1" id="KW-0175">Coiled coil</keyword>